<evidence type="ECO:0000313" key="2">
    <source>
        <dbReference type="EMBL" id="RFT67656.1"/>
    </source>
</evidence>
<evidence type="ECO:0000313" key="3">
    <source>
        <dbReference type="Proteomes" id="UP000029389"/>
    </source>
</evidence>
<dbReference type="Proteomes" id="UP000264294">
    <property type="component" value="Unassembled WGS sequence"/>
</dbReference>
<dbReference type="Proteomes" id="UP000029389">
    <property type="component" value="Unassembled WGS sequence"/>
</dbReference>
<dbReference type="AlphaFoldDB" id="A0A090YLM5"/>
<reference evidence="2 4" key="2">
    <citation type="submission" date="2018-08" db="EMBL/GenBank/DDBJ databases">
        <title>Bacillus clarus sp. nov. strain PS00077A.</title>
        <authorList>
            <person name="Mendez Acevedo M."/>
            <person name="Carroll L."/>
            <person name="Mukherjee M."/>
            <person name="Wiedmann M."/>
            <person name="Kovac J."/>
        </authorList>
    </citation>
    <scope>NUCLEOTIDE SEQUENCE [LARGE SCALE GENOMIC DNA]</scope>
    <source>
        <strain evidence="2 4">PS00077A</strain>
    </source>
</reference>
<evidence type="ECO:0000313" key="1">
    <source>
        <dbReference type="EMBL" id="KFM98842.1"/>
    </source>
</evidence>
<dbReference type="RefSeq" id="WP_042983709.1">
    <property type="nucleotide sequence ID" value="NZ_JMQC01000008.1"/>
</dbReference>
<name>A0A090YLM5_9BACI</name>
<evidence type="ECO:0000313" key="4">
    <source>
        <dbReference type="Proteomes" id="UP000264294"/>
    </source>
</evidence>
<keyword evidence="4" id="KW-1185">Reference proteome</keyword>
<gene>
    <name evidence="2" type="ORF">D0U04_07790</name>
    <name evidence="1" type="ORF">DJ93_4895</name>
</gene>
<proteinExistence type="predicted"/>
<protein>
    <submittedName>
        <fullName evidence="1">Putative hTH transcription regulator</fullName>
    </submittedName>
</protein>
<organism evidence="1 3">
    <name type="scientific">Bacillus clarus</name>
    <dbReference type="NCBI Taxonomy" id="2338372"/>
    <lineage>
        <taxon>Bacteria</taxon>
        <taxon>Bacillati</taxon>
        <taxon>Bacillota</taxon>
        <taxon>Bacilli</taxon>
        <taxon>Bacillales</taxon>
        <taxon>Bacillaceae</taxon>
        <taxon>Bacillus</taxon>
        <taxon>Bacillus cereus group</taxon>
    </lineage>
</organism>
<dbReference type="EMBL" id="QVOD01000006">
    <property type="protein sequence ID" value="RFT67656.1"/>
    <property type="molecule type" value="Genomic_DNA"/>
</dbReference>
<dbReference type="InterPro" id="IPR013324">
    <property type="entry name" value="RNA_pol_sigma_r3/r4-like"/>
</dbReference>
<comment type="caution">
    <text evidence="1">The sequence shown here is derived from an EMBL/GenBank/DDBJ whole genome shotgun (WGS) entry which is preliminary data.</text>
</comment>
<dbReference type="PATRIC" id="fig|1405.8.peg.5041"/>
<dbReference type="SUPFAM" id="SSF88659">
    <property type="entry name" value="Sigma3 and sigma4 domains of RNA polymerase sigma factors"/>
    <property type="match status" value="1"/>
</dbReference>
<reference evidence="1 3" key="1">
    <citation type="submission" date="2014-04" db="EMBL/GenBank/DDBJ databases">
        <authorList>
            <person name="Bishop-Lilly K.A."/>
            <person name="Broomall S.M."/>
            <person name="Chain P.S."/>
            <person name="Chertkov O."/>
            <person name="Coyne S.R."/>
            <person name="Daligault H.E."/>
            <person name="Davenport K.W."/>
            <person name="Erkkila T."/>
            <person name="Frey K.G."/>
            <person name="Gibbons H.S."/>
            <person name="Gu W."/>
            <person name="Jaissle J."/>
            <person name="Johnson S.L."/>
            <person name="Koroleva G.I."/>
            <person name="Ladner J.T."/>
            <person name="Lo C.-C."/>
            <person name="Minogue T.D."/>
            <person name="Munk C."/>
            <person name="Palacios G.F."/>
            <person name="Redden C.L."/>
            <person name="Rosenzweig C.N."/>
            <person name="Scholz M.B."/>
            <person name="Teshima H."/>
            <person name="Xu Y."/>
        </authorList>
    </citation>
    <scope>NUCLEOTIDE SEQUENCE [LARGE SCALE GENOMIC DNA]</scope>
    <source>
        <strain evidence="1 3">BHP</strain>
    </source>
</reference>
<dbReference type="EMBL" id="JMQC01000008">
    <property type="protein sequence ID" value="KFM98842.1"/>
    <property type="molecule type" value="Genomic_DNA"/>
</dbReference>
<sequence length="129" mass="15587">MLDWLKDYHKLEDEIIYLENDLGRNKRELKRWRGGDLSKYKLTPESDGTKVEDHIERIEYNLAHKMNDLYDLKKVICTFHGLEHKIMHGKYVEGKTLEKIAEELNYSPRYIYNKHSQIKRMIEYAQKLS</sequence>
<accession>A0A090YLM5</accession>